<dbReference type="PANTHER" id="PTHR40727">
    <property type="entry name" value="TRANSCRIPTION REGULATOR, ENCODED NEXT TO RECA SUPERFAMILY ATPASE-RELATED"/>
    <property type="match status" value="1"/>
</dbReference>
<accession>Q74MV6</accession>
<dbReference type="AlphaFoldDB" id="Q74MV6"/>
<evidence type="ECO:0000313" key="4">
    <source>
        <dbReference type="Proteomes" id="UP000000578"/>
    </source>
</evidence>
<feature type="coiled-coil region" evidence="1">
    <location>
        <begin position="112"/>
        <end position="146"/>
    </location>
</feature>
<evidence type="ECO:0000313" key="3">
    <source>
        <dbReference type="EMBL" id="AAR39375.1"/>
    </source>
</evidence>
<dbReference type="NCBIfam" id="TIGR03879">
    <property type="entry name" value="near_KaiC_dom"/>
    <property type="match status" value="1"/>
</dbReference>
<dbReference type="Gene3D" id="1.10.10.60">
    <property type="entry name" value="Homeodomain-like"/>
    <property type="match status" value="1"/>
</dbReference>
<sequence>MQVSLTPVSKKDIHLLETVLLVKTIFRPDVIEMIKDPAERVTWLDSLAVAAGAFARRQAGMSIPEIAEELGRSEATIRKHLNQETKAGKLVAETLEELRKAGGKVEFEVIDALEYKAKVSKVKEELSKALEEVKDALNKIEDALNSL</sequence>
<protein>
    <submittedName>
        <fullName evidence="3">NEQ534</fullName>
    </submittedName>
</protein>
<dbReference type="EnsemblBacteria" id="AAR39375">
    <property type="protein sequence ID" value="AAR39375"/>
    <property type="gene ID" value="NEQ534"/>
</dbReference>
<dbReference type="HOGENOM" id="CLU_109226_0_0_2"/>
<organism evidence="3 4">
    <name type="scientific">Nanoarchaeum equitans (strain Kin4-M)</name>
    <dbReference type="NCBI Taxonomy" id="228908"/>
    <lineage>
        <taxon>Archaea</taxon>
        <taxon>Nanobdellota</taxon>
        <taxon>Candidatus Nanoarchaeia</taxon>
        <taxon>Nanoarchaeales</taxon>
        <taxon>Nanoarchaeaceae</taxon>
        <taxon>Nanoarchaeum</taxon>
    </lineage>
</organism>
<dbReference type="STRING" id="228908.NEQ534"/>
<dbReference type="EMBL" id="AE017199">
    <property type="protein sequence ID" value="AAR39375.1"/>
    <property type="molecule type" value="Genomic_DNA"/>
</dbReference>
<dbReference type="GO" id="GO:0016987">
    <property type="term" value="F:sigma factor activity"/>
    <property type="evidence" value="ECO:0007669"/>
    <property type="project" value="InterPro"/>
</dbReference>
<feature type="domain" description="RNA polymerase sigma factor 70 region 4 type 2" evidence="2">
    <location>
        <begin position="56"/>
        <end position="82"/>
    </location>
</feature>
<dbReference type="GO" id="GO:0006352">
    <property type="term" value="P:DNA-templated transcription initiation"/>
    <property type="evidence" value="ECO:0007669"/>
    <property type="project" value="InterPro"/>
</dbReference>
<keyword evidence="4" id="KW-1185">Reference proteome</keyword>
<dbReference type="KEGG" id="neq:NEQ534"/>
<evidence type="ECO:0000259" key="2">
    <source>
        <dbReference type="Pfam" id="PF08281"/>
    </source>
</evidence>
<dbReference type="BioCyc" id="NEQU228908:GJB6-568-MONOMER"/>
<dbReference type="Pfam" id="PF08281">
    <property type="entry name" value="Sigma70_r4_2"/>
    <property type="match status" value="1"/>
</dbReference>
<dbReference type="InterPro" id="IPR013249">
    <property type="entry name" value="RNA_pol_sigma70_r4_t2"/>
</dbReference>
<reference evidence="3 4" key="1">
    <citation type="journal article" date="2003" name="Proc. Natl. Acad. Sci. U.S.A.">
        <title>The genome of Nanoarchaeum equitans: insights into early archaeal evolution and derived parasitism.</title>
        <authorList>
            <person name="Waters E."/>
            <person name="Hohn M.J."/>
            <person name="Ahel I."/>
            <person name="Graham D.E."/>
            <person name="Adams M.D."/>
            <person name="Barnstead M."/>
            <person name="Beeson K.Y."/>
            <person name="Bibbs L."/>
            <person name="Bolanos R."/>
            <person name="Keller M."/>
            <person name="Kretz K."/>
            <person name="Lin X."/>
            <person name="Mathur E."/>
            <person name="Ni J."/>
            <person name="Podar M."/>
            <person name="Richardson T."/>
            <person name="Sutton G.G."/>
            <person name="Simon M."/>
            <person name="Soll D."/>
            <person name="Stetter K.O."/>
            <person name="Short J.M."/>
            <person name="Noordewier M."/>
        </authorList>
    </citation>
    <scope>NUCLEOTIDE SEQUENCE [LARGE SCALE GENOMIC DNA]</scope>
    <source>
        <strain evidence="3 4">Kin4-M</strain>
    </source>
</reference>
<proteinExistence type="predicted"/>
<name>Q74MV6_NANEQ</name>
<dbReference type="GO" id="GO:0003677">
    <property type="term" value="F:DNA binding"/>
    <property type="evidence" value="ECO:0007669"/>
    <property type="project" value="InterPro"/>
</dbReference>
<keyword evidence="1" id="KW-0175">Coiled coil</keyword>
<dbReference type="InterPro" id="IPR022285">
    <property type="entry name" value="CHP03879_regulat_dom_put"/>
</dbReference>
<dbReference type="PANTHER" id="PTHR40727:SF1">
    <property type="entry name" value="BACTERIO-OPSIN ACTIVATOR"/>
    <property type="match status" value="1"/>
</dbReference>
<gene>
    <name evidence="3" type="ordered locus">NEQ534</name>
</gene>
<dbReference type="Proteomes" id="UP000000578">
    <property type="component" value="Chromosome"/>
</dbReference>
<evidence type="ECO:0000256" key="1">
    <source>
        <dbReference type="SAM" id="Coils"/>
    </source>
</evidence>